<sequence length="99" mass="10624">MSPKPGTYSLTSPNAVYANRALNHAYWALGATIFVMVLHTLTAADGLLDVVWGAWVLFELGQVIRYGIKSIKAGIRDGRVLAISIREGALVSIPEDAAL</sequence>
<organism evidence="2">
    <name type="scientific">Myoviridae sp. cte0t5</name>
    <dbReference type="NCBI Taxonomy" id="2823549"/>
    <lineage>
        <taxon>Viruses</taxon>
        <taxon>Duplodnaviria</taxon>
        <taxon>Heunggongvirae</taxon>
        <taxon>Uroviricota</taxon>
        <taxon>Caudoviricetes</taxon>
    </lineage>
</organism>
<keyword evidence="1" id="KW-0472">Membrane</keyword>
<keyword evidence="1" id="KW-1133">Transmembrane helix</keyword>
<name>A0A8S5LGU9_9CAUD</name>
<keyword evidence="1" id="KW-0812">Transmembrane</keyword>
<evidence type="ECO:0000313" key="2">
    <source>
        <dbReference type="EMBL" id="DAD69252.1"/>
    </source>
</evidence>
<evidence type="ECO:0000256" key="1">
    <source>
        <dbReference type="SAM" id="Phobius"/>
    </source>
</evidence>
<proteinExistence type="predicted"/>
<accession>A0A8S5LGU9</accession>
<dbReference type="EMBL" id="BK014717">
    <property type="protein sequence ID" value="DAD69252.1"/>
    <property type="molecule type" value="Genomic_DNA"/>
</dbReference>
<reference evidence="2" key="1">
    <citation type="journal article" date="2021" name="Proc. Natl. Acad. Sci. U.S.A.">
        <title>A Catalog of Tens of Thousands of Viruses from Human Metagenomes Reveals Hidden Associations with Chronic Diseases.</title>
        <authorList>
            <person name="Tisza M.J."/>
            <person name="Buck C.B."/>
        </authorList>
    </citation>
    <scope>NUCLEOTIDE SEQUENCE</scope>
    <source>
        <strain evidence="2">Cte0t5</strain>
    </source>
</reference>
<protein>
    <submittedName>
        <fullName evidence="2">Uncharacterized protein</fullName>
    </submittedName>
</protein>
<feature type="transmembrane region" description="Helical" evidence="1">
    <location>
        <begin position="25"/>
        <end position="44"/>
    </location>
</feature>